<name>A0ACB8EN05_9SAUR</name>
<dbReference type="EMBL" id="CM037616">
    <property type="protein sequence ID" value="KAH7993566.1"/>
    <property type="molecule type" value="Genomic_DNA"/>
</dbReference>
<dbReference type="Proteomes" id="UP000827872">
    <property type="component" value="Linkage Group LG03"/>
</dbReference>
<organism evidence="1 2">
    <name type="scientific">Sphaerodactylus townsendi</name>
    <dbReference type="NCBI Taxonomy" id="933632"/>
    <lineage>
        <taxon>Eukaryota</taxon>
        <taxon>Metazoa</taxon>
        <taxon>Chordata</taxon>
        <taxon>Craniata</taxon>
        <taxon>Vertebrata</taxon>
        <taxon>Euteleostomi</taxon>
        <taxon>Lepidosauria</taxon>
        <taxon>Squamata</taxon>
        <taxon>Bifurcata</taxon>
        <taxon>Gekkota</taxon>
        <taxon>Sphaerodactylidae</taxon>
        <taxon>Sphaerodactylus</taxon>
    </lineage>
</organism>
<accession>A0ACB8EN05</accession>
<evidence type="ECO:0000313" key="1">
    <source>
        <dbReference type="EMBL" id="KAH7993566.1"/>
    </source>
</evidence>
<evidence type="ECO:0000313" key="2">
    <source>
        <dbReference type="Proteomes" id="UP000827872"/>
    </source>
</evidence>
<comment type="caution">
    <text evidence="1">The sequence shown here is derived from an EMBL/GenBank/DDBJ whole genome shotgun (WGS) entry which is preliminary data.</text>
</comment>
<proteinExistence type="predicted"/>
<protein>
    <submittedName>
        <fullName evidence="1">Uncharacterized protein</fullName>
    </submittedName>
</protein>
<sequence>MQKLGPFASQVFWVGPIGGGILASLLYNYLLFPRSMSMSTRVAIVKGTYESEGEWEEKEKSMEMTSP</sequence>
<gene>
    <name evidence="1" type="ORF">K3G42_031431</name>
</gene>
<keyword evidence="2" id="KW-1185">Reference proteome</keyword>
<reference evidence="1" key="1">
    <citation type="submission" date="2021-08" db="EMBL/GenBank/DDBJ databases">
        <title>The first chromosome-level gecko genome reveals the dynamic sex chromosomes of Neotropical dwarf geckos (Sphaerodactylidae: Sphaerodactylus).</title>
        <authorList>
            <person name="Pinto B.J."/>
            <person name="Keating S.E."/>
            <person name="Gamble T."/>
        </authorList>
    </citation>
    <scope>NUCLEOTIDE SEQUENCE</scope>
    <source>
        <strain evidence="1">TG3544</strain>
    </source>
</reference>